<dbReference type="Pfam" id="PF18864">
    <property type="entry name" value="AbiTii"/>
    <property type="match status" value="1"/>
</dbReference>
<comment type="caution">
    <text evidence="2">The sequence shown here is derived from an EMBL/GenBank/DDBJ whole genome shotgun (WGS) entry which is preliminary data.</text>
</comment>
<dbReference type="Proteomes" id="UP001494588">
    <property type="component" value="Unassembled WGS sequence"/>
</dbReference>
<organism evidence="2 3">
    <name type="scientific">Paraburkholderia sabiae</name>
    <dbReference type="NCBI Taxonomy" id="273251"/>
    <lineage>
        <taxon>Bacteria</taxon>
        <taxon>Pseudomonadati</taxon>
        <taxon>Pseudomonadota</taxon>
        <taxon>Betaproteobacteria</taxon>
        <taxon>Burkholderiales</taxon>
        <taxon>Burkholderiaceae</taxon>
        <taxon>Paraburkholderia</taxon>
    </lineage>
</organism>
<dbReference type="InterPro" id="IPR041304">
    <property type="entry name" value="AbiTii"/>
</dbReference>
<feature type="domain" description="AbiTii" evidence="1">
    <location>
        <begin position="13"/>
        <end position="128"/>
    </location>
</feature>
<dbReference type="EMBL" id="JAZHGC010000037">
    <property type="protein sequence ID" value="MEM5290487.1"/>
    <property type="molecule type" value="Genomic_DNA"/>
</dbReference>
<evidence type="ECO:0000313" key="2">
    <source>
        <dbReference type="EMBL" id="MEM5290487.1"/>
    </source>
</evidence>
<keyword evidence="3" id="KW-1185">Reference proteome</keyword>
<evidence type="ECO:0000313" key="3">
    <source>
        <dbReference type="Proteomes" id="UP001494588"/>
    </source>
</evidence>
<protein>
    <recommendedName>
        <fullName evidence="1">AbiTii domain-containing protein</fullName>
    </recommendedName>
</protein>
<name>A0ABU9QLX9_9BURK</name>
<accession>A0ABU9QLX9</accession>
<gene>
    <name evidence="2" type="ORF">V4C55_32670</name>
</gene>
<dbReference type="RefSeq" id="WP_201659232.1">
    <property type="nucleotide sequence ID" value="NZ_CAJHCS010000034.1"/>
</dbReference>
<evidence type="ECO:0000259" key="1">
    <source>
        <dbReference type="Pfam" id="PF18864"/>
    </source>
</evidence>
<sequence>MHEIAFDTVKVFNDYHGWQPLRFAEPKWAERLSKRPIVDSIAKLENMLAETEKPGEFMVSFVPEVERNLMDAMVGPKMQPATAISRASVQGVIDTVRNVVLDWSLKLESSGVLGEDMTFSDEEKQRVPEPATPAPVAYYAQNQTVIHSMQQSQVQQATTDSTQTFVQAPPDLAAVTTLMTRLREQLQVLDLTTEARDEVEADIATIEAQAKSPKPRFAIIRETMHSIRSVVEQAAGSAVGAGLVAELTRLLS</sequence>
<proteinExistence type="predicted"/>
<reference evidence="2 3" key="1">
    <citation type="submission" date="2024-01" db="EMBL/GenBank/DDBJ databases">
        <title>The diversity of rhizobia nodulating Mimosa spp. in eleven states of Brazil covering several biomes is determined by host plant, location, and edaphic factors.</title>
        <authorList>
            <person name="Rouws L."/>
            <person name="Barauna A."/>
            <person name="Beukes C."/>
            <person name="De Faria S.M."/>
            <person name="Gross E."/>
            <person name="Dos Reis Junior F.B."/>
            <person name="Simon M."/>
            <person name="Maluk M."/>
            <person name="Odee D.W."/>
            <person name="Kenicer G."/>
            <person name="Young J.P.W."/>
            <person name="Reis V.M."/>
            <person name="Zilli J."/>
            <person name="James E.K."/>
        </authorList>
    </citation>
    <scope>NUCLEOTIDE SEQUENCE [LARGE SCALE GENOMIC DNA]</scope>
    <source>
        <strain evidence="2 3">JPY77</strain>
    </source>
</reference>